<dbReference type="EMBL" id="RQTK01000090">
    <property type="protein sequence ID" value="RUS88211.1"/>
    <property type="molecule type" value="Genomic_DNA"/>
</dbReference>
<organism evidence="12 13">
    <name type="scientific">Elysia chlorotica</name>
    <name type="common">Eastern emerald elysia</name>
    <name type="synonym">Sea slug</name>
    <dbReference type="NCBI Taxonomy" id="188477"/>
    <lineage>
        <taxon>Eukaryota</taxon>
        <taxon>Metazoa</taxon>
        <taxon>Spiralia</taxon>
        <taxon>Lophotrochozoa</taxon>
        <taxon>Mollusca</taxon>
        <taxon>Gastropoda</taxon>
        <taxon>Heterobranchia</taxon>
        <taxon>Euthyneura</taxon>
        <taxon>Panpulmonata</taxon>
        <taxon>Sacoglossa</taxon>
        <taxon>Placobranchoidea</taxon>
        <taxon>Plakobranchidae</taxon>
        <taxon>Elysia</taxon>
    </lineage>
</organism>
<keyword evidence="4 11" id="KW-0812">Transmembrane</keyword>
<dbReference type="AlphaFoldDB" id="A0A3S1BP77"/>
<evidence type="ECO:0000256" key="8">
    <source>
        <dbReference type="ARBA" id="ARBA00023136"/>
    </source>
</evidence>
<dbReference type="Proteomes" id="UP000271974">
    <property type="component" value="Unassembled WGS sequence"/>
</dbReference>
<evidence type="ECO:0008006" key="14">
    <source>
        <dbReference type="Google" id="ProtNLM"/>
    </source>
</evidence>
<evidence type="ECO:0000256" key="5">
    <source>
        <dbReference type="ARBA" id="ARBA00022882"/>
    </source>
</evidence>
<feature type="compositionally biased region" description="Basic and acidic residues" evidence="10">
    <location>
        <begin position="510"/>
        <end position="519"/>
    </location>
</feature>
<evidence type="ECO:0000313" key="12">
    <source>
        <dbReference type="EMBL" id="RUS88211.1"/>
    </source>
</evidence>
<feature type="compositionally biased region" description="Polar residues" evidence="10">
    <location>
        <begin position="498"/>
        <end position="507"/>
    </location>
</feature>
<dbReference type="InterPro" id="IPR031846">
    <property type="entry name" value="Hvcn1"/>
</dbReference>
<evidence type="ECO:0000256" key="4">
    <source>
        <dbReference type="ARBA" id="ARBA00022692"/>
    </source>
</evidence>
<keyword evidence="13" id="KW-1185">Reference proteome</keyword>
<feature type="region of interest" description="Disordered" evidence="10">
    <location>
        <begin position="383"/>
        <end position="402"/>
    </location>
</feature>
<evidence type="ECO:0000313" key="13">
    <source>
        <dbReference type="Proteomes" id="UP000271974"/>
    </source>
</evidence>
<dbReference type="PANTHER" id="PTHR46480:SF1">
    <property type="entry name" value="VOLTAGE-GATED HYDROGEN CHANNEL 1"/>
    <property type="match status" value="1"/>
</dbReference>
<keyword evidence="8 11" id="KW-0472">Membrane</keyword>
<comment type="subcellular location">
    <subcellularLocation>
        <location evidence="1">Cell membrane</location>
        <topology evidence="1">Multi-pass membrane protein</topology>
    </subcellularLocation>
</comment>
<feature type="compositionally biased region" description="Polar residues" evidence="10">
    <location>
        <begin position="310"/>
        <end position="335"/>
    </location>
</feature>
<dbReference type="OrthoDB" id="427456at2759"/>
<feature type="region of interest" description="Disordered" evidence="10">
    <location>
        <begin position="415"/>
        <end position="528"/>
    </location>
</feature>
<evidence type="ECO:0000256" key="3">
    <source>
        <dbReference type="ARBA" id="ARBA00022475"/>
    </source>
</evidence>
<name>A0A3S1BP77_ELYCH</name>
<feature type="compositionally biased region" description="Low complexity" evidence="10">
    <location>
        <begin position="468"/>
        <end position="481"/>
    </location>
</feature>
<keyword evidence="7" id="KW-0406">Ion transport</keyword>
<accession>A0A3S1BP77</accession>
<reference evidence="12 13" key="1">
    <citation type="submission" date="2019-01" db="EMBL/GenBank/DDBJ databases">
        <title>A draft genome assembly of the solar-powered sea slug Elysia chlorotica.</title>
        <authorList>
            <person name="Cai H."/>
            <person name="Li Q."/>
            <person name="Fang X."/>
            <person name="Li J."/>
            <person name="Curtis N.E."/>
            <person name="Altenburger A."/>
            <person name="Shibata T."/>
            <person name="Feng M."/>
            <person name="Maeda T."/>
            <person name="Schwartz J.A."/>
            <person name="Shigenobu S."/>
            <person name="Lundholm N."/>
            <person name="Nishiyama T."/>
            <person name="Yang H."/>
            <person name="Hasebe M."/>
            <person name="Li S."/>
            <person name="Pierce S.K."/>
            <person name="Wang J."/>
        </authorList>
    </citation>
    <scope>NUCLEOTIDE SEQUENCE [LARGE SCALE GENOMIC DNA]</scope>
    <source>
        <strain evidence="12">EC2010</strain>
        <tissue evidence="12">Whole organism of an adult</tissue>
    </source>
</reference>
<keyword evidence="2" id="KW-0813">Transport</keyword>
<keyword evidence="5" id="KW-0851">Voltage-gated channel</keyword>
<dbReference type="Gene3D" id="1.20.120.350">
    <property type="entry name" value="Voltage-gated potassium channels. Chain C"/>
    <property type="match status" value="1"/>
</dbReference>
<feature type="region of interest" description="Disordered" evidence="10">
    <location>
        <begin position="1"/>
        <end position="21"/>
    </location>
</feature>
<keyword evidence="9" id="KW-0407">Ion channel</keyword>
<proteinExistence type="predicted"/>
<keyword evidence="6 11" id="KW-1133">Transmembrane helix</keyword>
<sequence length="599" mass="65643">MNGACPVDAKGTSTASHPQDEELFNNNRAEKQSKSRQNCFTHSVLLESVVIFLVVISALAITGETLIRFDLIAVPEHESHITSSNSSSTALNDNDGNVTTSPTTASTTRDHDTLQVNVEAMDILNNVFHYTSLGVAGFFCAEIVFKISTLCGEMFSEPWQIFDIVVVFLTLGVELTSHYVDLPWKGLYLIKYIVLLRLWRIPFVCSMKAQQVQQCLEQDMELYRSGQQKAQEKCTQLERSLSQQAEIIRQLEGALQTFTNEREAISYELNPRELLESSKPSPLPRKTIPGSSQLRRSFLRRSKKKEPSGTMETEFSTTDIKTPSKITDTSDTSPDQGFVSDAVDGDDAFVEEGMDTVLDTSQFQLWPKNSTRKAACGKAVASLGAKPSTASRRRTRRSSTSEYLDYAKLTSSASDKDFSYSYNDSKDSNPNSADSKSGQQPNWNSDPNLPHDQSGGGSGKPLPVGPCSHSSSSASDASKPSVGPGTARLLPPDAWSSGGLSEDSSVNGDGGKEDVERSQRNKGKKVRRFSSCPEYAYTQRVTITSEESAFFGDDGSSDEISVHDNLGYVITEAEALHCLAEFDGTKTYRSEEGIPMTSL</sequence>
<dbReference type="GO" id="GO:0034702">
    <property type="term" value="C:monoatomic ion channel complex"/>
    <property type="evidence" value="ECO:0007669"/>
    <property type="project" value="UniProtKB-KW"/>
</dbReference>
<gene>
    <name evidence="12" type="ORF">EGW08_004043</name>
</gene>
<feature type="region of interest" description="Disordered" evidence="10">
    <location>
        <begin position="81"/>
        <end position="109"/>
    </location>
</feature>
<feature type="compositionally biased region" description="Polar residues" evidence="10">
    <location>
        <begin position="420"/>
        <end position="447"/>
    </location>
</feature>
<dbReference type="InterPro" id="IPR027359">
    <property type="entry name" value="Volt_channel_dom_sf"/>
</dbReference>
<evidence type="ECO:0000256" key="9">
    <source>
        <dbReference type="ARBA" id="ARBA00023303"/>
    </source>
</evidence>
<protein>
    <recommendedName>
        <fullName evidence="14">Ion transport domain-containing protein</fullName>
    </recommendedName>
</protein>
<feature type="region of interest" description="Disordered" evidence="10">
    <location>
        <begin position="273"/>
        <end position="339"/>
    </location>
</feature>
<evidence type="ECO:0000256" key="2">
    <source>
        <dbReference type="ARBA" id="ARBA00022448"/>
    </source>
</evidence>
<comment type="caution">
    <text evidence="12">The sequence shown here is derived from an EMBL/GenBank/DDBJ whole genome shotgun (WGS) entry which is preliminary data.</text>
</comment>
<feature type="transmembrane region" description="Helical" evidence="11">
    <location>
        <begin position="39"/>
        <end position="61"/>
    </location>
</feature>
<dbReference type="GO" id="GO:0030171">
    <property type="term" value="F:voltage-gated proton channel activity"/>
    <property type="evidence" value="ECO:0007669"/>
    <property type="project" value="InterPro"/>
</dbReference>
<evidence type="ECO:0000256" key="10">
    <source>
        <dbReference type="SAM" id="MobiDB-lite"/>
    </source>
</evidence>
<evidence type="ECO:0000256" key="1">
    <source>
        <dbReference type="ARBA" id="ARBA00004651"/>
    </source>
</evidence>
<evidence type="ECO:0000256" key="7">
    <source>
        <dbReference type="ARBA" id="ARBA00023065"/>
    </source>
</evidence>
<dbReference type="GO" id="GO:0005886">
    <property type="term" value="C:plasma membrane"/>
    <property type="evidence" value="ECO:0007669"/>
    <property type="project" value="UniProtKB-SubCell"/>
</dbReference>
<evidence type="ECO:0000256" key="11">
    <source>
        <dbReference type="SAM" id="Phobius"/>
    </source>
</evidence>
<keyword evidence="3" id="KW-1003">Cell membrane</keyword>
<dbReference type="PANTHER" id="PTHR46480">
    <property type="entry name" value="F20B24.22"/>
    <property type="match status" value="1"/>
</dbReference>
<evidence type="ECO:0000256" key="6">
    <source>
        <dbReference type="ARBA" id="ARBA00022989"/>
    </source>
</evidence>